<proteinExistence type="predicted"/>
<dbReference type="Proteomes" id="UP000507470">
    <property type="component" value="Unassembled WGS sequence"/>
</dbReference>
<dbReference type="PANTHER" id="PTHR13800:SF12">
    <property type="entry name" value="TRANSIENT RECEPTOR POTENTIAL CATION CHANNEL SUBFAMILY M MEMBER-LIKE 2"/>
    <property type="match status" value="1"/>
</dbReference>
<evidence type="ECO:0000256" key="6">
    <source>
        <dbReference type="ARBA" id="ARBA00023136"/>
    </source>
</evidence>
<accession>A0A6J8BZZ6</accession>
<gene>
    <name evidence="10" type="ORF">MCOR_24824</name>
</gene>
<dbReference type="OrthoDB" id="10029073at2759"/>
<evidence type="ECO:0000259" key="8">
    <source>
        <dbReference type="Pfam" id="PF18139"/>
    </source>
</evidence>
<feature type="domain" description="TRPM SLOG" evidence="8">
    <location>
        <begin position="8"/>
        <end position="53"/>
    </location>
</feature>
<evidence type="ECO:0000259" key="9">
    <source>
        <dbReference type="Pfam" id="PF25508"/>
    </source>
</evidence>
<dbReference type="EMBL" id="CACVKT020004357">
    <property type="protein sequence ID" value="CAC5389678.1"/>
    <property type="molecule type" value="Genomic_DNA"/>
</dbReference>
<keyword evidence="7" id="KW-0407">Ion channel</keyword>
<keyword evidence="5" id="KW-0406">Ion transport</keyword>
<dbReference type="InterPro" id="IPR057366">
    <property type="entry name" value="TRPM-like"/>
</dbReference>
<keyword evidence="6" id="KW-0472">Membrane</keyword>
<keyword evidence="11" id="KW-1185">Reference proteome</keyword>
<dbReference type="AlphaFoldDB" id="A0A6J8BZZ6"/>
<dbReference type="InterPro" id="IPR041491">
    <property type="entry name" value="TRPM_SLOG"/>
</dbReference>
<keyword evidence="2" id="KW-0813">Transport</keyword>
<evidence type="ECO:0000256" key="3">
    <source>
        <dbReference type="ARBA" id="ARBA00022692"/>
    </source>
</evidence>
<evidence type="ECO:0008006" key="12">
    <source>
        <dbReference type="Google" id="ProtNLM"/>
    </source>
</evidence>
<reference evidence="10 11" key="1">
    <citation type="submission" date="2020-06" db="EMBL/GenBank/DDBJ databases">
        <authorList>
            <person name="Li R."/>
            <person name="Bekaert M."/>
        </authorList>
    </citation>
    <scope>NUCLEOTIDE SEQUENCE [LARGE SCALE GENOMIC DNA]</scope>
    <source>
        <strain evidence="11">wild</strain>
    </source>
</reference>
<evidence type="ECO:0000256" key="7">
    <source>
        <dbReference type="ARBA" id="ARBA00023303"/>
    </source>
</evidence>
<evidence type="ECO:0000313" key="11">
    <source>
        <dbReference type="Proteomes" id="UP000507470"/>
    </source>
</evidence>
<evidence type="ECO:0000256" key="1">
    <source>
        <dbReference type="ARBA" id="ARBA00004141"/>
    </source>
</evidence>
<dbReference type="Pfam" id="PF25508">
    <property type="entry name" value="TRPM2"/>
    <property type="match status" value="1"/>
</dbReference>
<sequence length="464" mass="53442">MYGCISALEMKVPVLLVVVEGDMRTVHQVKTTVKKNIPVLLIKGSGNAADLISNYLDEPLQSERYRLIKKKAPLLFGTYFLNDRFLKLIKTMETIAKFDHLITIYDVNNDEGLKMEEAVVEAIIKGWSLRDLNKKNGKVPSHVGEYEKEPKFDELSCDFLVAKPDMYQLPEGQQLDKKQQHKEHRTPNTVTLNIVNDEKLNIQSLMKSYQLSLSPGSLSLYFYIAYQFIQEKNYENKEKDLQLLLLEAIIADRVDYVSAMLQNGVEFNYNHFETLYNETLKCENCRAKDCRKIHSIHHRISAGVCEQIWCTCQEKKKGNTGNGSTNCKRHGTRERTICDSGRIMCQQLLNYATISSESRPYKVHPTTDEDEGYFHDLLAWALFTNRVEIAGVFWSKCKNQLLTAVMASSLLKNMANAATSAKDRQLYQELLNHSRLFEERVVHMQSSLYEESEYDAMSLMEKPR</sequence>
<comment type="subcellular location">
    <subcellularLocation>
        <location evidence="1">Membrane</location>
        <topology evidence="1">Multi-pass membrane protein</topology>
    </subcellularLocation>
</comment>
<evidence type="ECO:0000256" key="5">
    <source>
        <dbReference type="ARBA" id="ARBA00023065"/>
    </source>
</evidence>
<protein>
    <recommendedName>
        <fullName evidence="12">TRPM SLOG domain-containing protein</fullName>
    </recommendedName>
</protein>
<dbReference type="GO" id="GO:0005886">
    <property type="term" value="C:plasma membrane"/>
    <property type="evidence" value="ECO:0007669"/>
    <property type="project" value="TreeGrafter"/>
</dbReference>
<organism evidence="10 11">
    <name type="scientific">Mytilus coruscus</name>
    <name type="common">Sea mussel</name>
    <dbReference type="NCBI Taxonomy" id="42192"/>
    <lineage>
        <taxon>Eukaryota</taxon>
        <taxon>Metazoa</taxon>
        <taxon>Spiralia</taxon>
        <taxon>Lophotrochozoa</taxon>
        <taxon>Mollusca</taxon>
        <taxon>Bivalvia</taxon>
        <taxon>Autobranchia</taxon>
        <taxon>Pteriomorphia</taxon>
        <taxon>Mytilida</taxon>
        <taxon>Mytiloidea</taxon>
        <taxon>Mytilidae</taxon>
        <taxon>Mytilinae</taxon>
        <taxon>Mytilus</taxon>
    </lineage>
</organism>
<name>A0A6J8BZZ6_MYTCO</name>
<dbReference type="Pfam" id="PF18139">
    <property type="entry name" value="LSDAT_euk"/>
    <property type="match status" value="1"/>
</dbReference>
<evidence type="ECO:0000256" key="4">
    <source>
        <dbReference type="ARBA" id="ARBA00022989"/>
    </source>
</evidence>
<evidence type="ECO:0000313" key="10">
    <source>
        <dbReference type="EMBL" id="CAC5389678.1"/>
    </source>
</evidence>
<keyword evidence="4" id="KW-1133">Transmembrane helix</keyword>
<dbReference type="GO" id="GO:0099604">
    <property type="term" value="F:ligand-gated calcium channel activity"/>
    <property type="evidence" value="ECO:0007669"/>
    <property type="project" value="TreeGrafter"/>
</dbReference>
<dbReference type="InterPro" id="IPR050927">
    <property type="entry name" value="TRPM"/>
</dbReference>
<feature type="domain" description="TRPM-like" evidence="9">
    <location>
        <begin position="233"/>
        <end position="460"/>
    </location>
</feature>
<evidence type="ECO:0000256" key="2">
    <source>
        <dbReference type="ARBA" id="ARBA00022448"/>
    </source>
</evidence>
<dbReference type="PANTHER" id="PTHR13800">
    <property type="entry name" value="TRANSIENT RECEPTOR POTENTIAL CATION CHANNEL, SUBFAMILY M, MEMBER 6"/>
    <property type="match status" value="1"/>
</dbReference>
<keyword evidence="3" id="KW-0812">Transmembrane</keyword>